<feature type="transmembrane region" description="Helical" evidence="8">
    <location>
        <begin position="284"/>
        <end position="302"/>
    </location>
</feature>
<reference evidence="10 11" key="1">
    <citation type="submission" date="2013-05" db="EMBL/GenBank/DDBJ databases">
        <title>Genome assembly of Chondromyces apiculatus DSM 436.</title>
        <authorList>
            <person name="Sharma G."/>
            <person name="Khatri I."/>
            <person name="Kaur C."/>
            <person name="Mayilraj S."/>
            <person name="Subramanian S."/>
        </authorList>
    </citation>
    <scope>NUCLEOTIDE SEQUENCE [LARGE SCALE GENOMIC DNA]</scope>
    <source>
        <strain evidence="10 11">DSM 436</strain>
    </source>
</reference>
<keyword evidence="5 8" id="KW-1133">Transmembrane helix</keyword>
<evidence type="ECO:0000256" key="4">
    <source>
        <dbReference type="ARBA" id="ARBA00022692"/>
    </source>
</evidence>
<name>A0A017TDK8_9BACT</name>
<sequence>MIPMAERTAPPAPETPSTPGAEASAPAAPSAWSPLRQPVFRALWLGALASNLGLWIQNAAGSWDMTSLSSAPLHVALLQTASSFPVFLVGLPAAAFGDIFDRRRLLIGFATWMAFISAILAALSFTNSLTPESLLALTFALGLGAALSAPLWQALLPTLVDRAEVAPAITLGGVAINIARGLGPAIGGIGIALAGSAPVYAFNALAFGAVIFQVVRWKQERPRPSLPPERVVGAIIAGLRFARRAPALQSVLLRAAAFILAGSALWALLPVVARRELQLSPLRFGLLLGCIGVGALAGAAFLPRFRARLGVDRLVLTASILYAGTMLVLAHVRSEPPLYLAMFATGVAWIAVLSSLNVAAASAAPGWVQSRALGLYLLVFQGGQAAGSLAWGTLAGRAGTDVTLTLAAAILLVGLLVGVRHRLAAVNKEHVQPVAAWTEPVLAHPVAIEAGPVLVQRRYLVRDENRAAFLRLARDLESHRRRDGAITWGLFEDLALPGTFLETFLVATWAEHLRQHQRVTAADGKIIDAIAEISRPEEVSHLLDAYAPADAEMGEEHAHADESHPH</sequence>
<evidence type="ECO:0000256" key="1">
    <source>
        <dbReference type="ARBA" id="ARBA00004651"/>
    </source>
</evidence>
<dbReference type="GO" id="GO:0022857">
    <property type="term" value="F:transmembrane transporter activity"/>
    <property type="evidence" value="ECO:0007669"/>
    <property type="project" value="InterPro"/>
</dbReference>
<evidence type="ECO:0000313" key="11">
    <source>
        <dbReference type="Proteomes" id="UP000019678"/>
    </source>
</evidence>
<dbReference type="eggNOG" id="COG0477">
    <property type="taxonomic scope" value="Bacteria"/>
</dbReference>
<evidence type="ECO:0000256" key="6">
    <source>
        <dbReference type="ARBA" id="ARBA00023136"/>
    </source>
</evidence>
<feature type="transmembrane region" description="Helical" evidence="8">
    <location>
        <begin position="135"/>
        <end position="156"/>
    </location>
</feature>
<dbReference type="SUPFAM" id="SSF103473">
    <property type="entry name" value="MFS general substrate transporter"/>
    <property type="match status" value="1"/>
</dbReference>
<feature type="transmembrane region" description="Helical" evidence="8">
    <location>
        <begin position="76"/>
        <end position="96"/>
    </location>
</feature>
<accession>A0A017TDK8</accession>
<comment type="subcellular location">
    <subcellularLocation>
        <location evidence="1">Cell membrane</location>
        <topology evidence="1">Multi-pass membrane protein</topology>
    </subcellularLocation>
</comment>
<proteinExistence type="predicted"/>
<keyword evidence="11" id="KW-1185">Reference proteome</keyword>
<keyword evidence="3" id="KW-1003">Cell membrane</keyword>
<dbReference type="AlphaFoldDB" id="A0A017TDK8"/>
<evidence type="ECO:0000256" key="8">
    <source>
        <dbReference type="SAM" id="Phobius"/>
    </source>
</evidence>
<feature type="transmembrane region" description="Helical" evidence="8">
    <location>
        <begin position="199"/>
        <end position="217"/>
    </location>
</feature>
<feature type="compositionally biased region" description="Low complexity" evidence="7">
    <location>
        <begin position="17"/>
        <end position="31"/>
    </location>
</feature>
<dbReference type="STRING" id="1192034.CAP_0131"/>
<dbReference type="PROSITE" id="PS50850">
    <property type="entry name" value="MFS"/>
    <property type="match status" value="1"/>
</dbReference>
<keyword evidence="4 8" id="KW-0812">Transmembrane</keyword>
<dbReference type="InterPro" id="IPR010290">
    <property type="entry name" value="TM_effector"/>
</dbReference>
<feature type="transmembrane region" description="Helical" evidence="8">
    <location>
        <begin position="251"/>
        <end position="272"/>
    </location>
</feature>
<dbReference type="InterPro" id="IPR036259">
    <property type="entry name" value="MFS_trans_sf"/>
</dbReference>
<evidence type="ECO:0000313" key="10">
    <source>
        <dbReference type="EMBL" id="EYF07378.1"/>
    </source>
</evidence>
<organism evidence="10 11">
    <name type="scientific">Chondromyces apiculatus DSM 436</name>
    <dbReference type="NCBI Taxonomy" id="1192034"/>
    <lineage>
        <taxon>Bacteria</taxon>
        <taxon>Pseudomonadati</taxon>
        <taxon>Myxococcota</taxon>
        <taxon>Polyangia</taxon>
        <taxon>Polyangiales</taxon>
        <taxon>Polyangiaceae</taxon>
        <taxon>Chondromyces</taxon>
    </lineage>
</organism>
<dbReference type="Gene3D" id="1.20.1250.20">
    <property type="entry name" value="MFS general substrate transporter like domains"/>
    <property type="match status" value="1"/>
</dbReference>
<feature type="region of interest" description="Disordered" evidence="7">
    <location>
        <begin position="1"/>
        <end position="31"/>
    </location>
</feature>
<comment type="caution">
    <text evidence="10">The sequence shown here is derived from an EMBL/GenBank/DDBJ whole genome shotgun (WGS) entry which is preliminary data.</text>
</comment>
<dbReference type="PANTHER" id="PTHR23513:SF11">
    <property type="entry name" value="STAPHYLOFERRIN A TRANSPORTER"/>
    <property type="match status" value="1"/>
</dbReference>
<feature type="transmembrane region" description="Helical" evidence="8">
    <location>
        <begin position="314"/>
        <end position="332"/>
    </location>
</feature>
<evidence type="ECO:0000256" key="7">
    <source>
        <dbReference type="SAM" id="MobiDB-lite"/>
    </source>
</evidence>
<evidence type="ECO:0000256" key="3">
    <source>
        <dbReference type="ARBA" id="ARBA00022475"/>
    </source>
</evidence>
<dbReference type="EMBL" id="ASRX01000010">
    <property type="protein sequence ID" value="EYF07378.1"/>
    <property type="molecule type" value="Genomic_DNA"/>
</dbReference>
<feature type="domain" description="Major facilitator superfamily (MFS) profile" evidence="9">
    <location>
        <begin position="39"/>
        <end position="426"/>
    </location>
</feature>
<protein>
    <submittedName>
        <fullName evidence="10">Transporter, putative</fullName>
    </submittedName>
</protein>
<evidence type="ECO:0000256" key="2">
    <source>
        <dbReference type="ARBA" id="ARBA00022448"/>
    </source>
</evidence>
<feature type="transmembrane region" description="Helical" evidence="8">
    <location>
        <begin position="105"/>
        <end position="123"/>
    </location>
</feature>
<gene>
    <name evidence="10" type="ORF">CAP_0131</name>
</gene>
<dbReference type="PANTHER" id="PTHR23513">
    <property type="entry name" value="INTEGRAL MEMBRANE EFFLUX PROTEIN-RELATED"/>
    <property type="match status" value="1"/>
</dbReference>
<feature type="transmembrane region" description="Helical" evidence="8">
    <location>
        <begin position="338"/>
        <end position="361"/>
    </location>
</feature>
<dbReference type="CDD" id="cd06173">
    <property type="entry name" value="MFS_MefA_like"/>
    <property type="match status" value="1"/>
</dbReference>
<feature type="transmembrane region" description="Helical" evidence="8">
    <location>
        <begin position="402"/>
        <end position="419"/>
    </location>
</feature>
<dbReference type="GO" id="GO:0005886">
    <property type="term" value="C:plasma membrane"/>
    <property type="evidence" value="ECO:0007669"/>
    <property type="project" value="UniProtKB-SubCell"/>
</dbReference>
<keyword evidence="6 8" id="KW-0472">Membrane</keyword>
<feature type="transmembrane region" description="Helical" evidence="8">
    <location>
        <begin position="373"/>
        <end position="396"/>
    </location>
</feature>
<dbReference type="InterPro" id="IPR020846">
    <property type="entry name" value="MFS_dom"/>
</dbReference>
<dbReference type="Pfam" id="PF05977">
    <property type="entry name" value="MFS_3"/>
    <property type="match status" value="1"/>
</dbReference>
<evidence type="ECO:0000259" key="9">
    <source>
        <dbReference type="PROSITE" id="PS50850"/>
    </source>
</evidence>
<dbReference type="Proteomes" id="UP000019678">
    <property type="component" value="Unassembled WGS sequence"/>
</dbReference>
<evidence type="ECO:0000256" key="5">
    <source>
        <dbReference type="ARBA" id="ARBA00022989"/>
    </source>
</evidence>
<keyword evidence="2" id="KW-0813">Transport</keyword>